<dbReference type="GO" id="GO:0070038">
    <property type="term" value="F:rRNA (pseudouridine-N3-)-methyltransferase activity"/>
    <property type="evidence" value="ECO:0007669"/>
    <property type="project" value="UniProtKB-UniRule"/>
</dbReference>
<dbReference type="PANTHER" id="PTHR33603">
    <property type="entry name" value="METHYLTRANSFERASE"/>
    <property type="match status" value="1"/>
</dbReference>
<dbReference type="GO" id="GO:0005737">
    <property type="term" value="C:cytoplasm"/>
    <property type="evidence" value="ECO:0007669"/>
    <property type="project" value="UniProtKB-SubCell"/>
</dbReference>
<gene>
    <name evidence="5" type="primary">rlmH</name>
    <name evidence="6" type="ORF">DDZ18_02695</name>
</gene>
<keyword evidence="1 5" id="KW-0489">Methyltransferase</keyword>
<comment type="function">
    <text evidence="5">Specifically methylates the pseudouridine at position 1915 (m3Psi1915) in 23S rRNA.</text>
</comment>
<keyword evidence="3 5" id="KW-0949">S-adenosyl-L-methionine</keyword>
<evidence type="ECO:0000256" key="5">
    <source>
        <dbReference type="HAMAP-Rule" id="MF_00658"/>
    </source>
</evidence>
<feature type="binding site" evidence="5">
    <location>
        <position position="72"/>
    </location>
    <ligand>
        <name>S-adenosyl-L-methionine</name>
        <dbReference type="ChEBI" id="CHEBI:59789"/>
    </ligand>
</feature>
<keyword evidence="7" id="KW-1185">Reference proteome</keyword>
<evidence type="ECO:0000313" key="6">
    <source>
        <dbReference type="EMBL" id="PWE18531.1"/>
    </source>
</evidence>
<dbReference type="EMBL" id="QEXV01000001">
    <property type="protein sequence ID" value="PWE18531.1"/>
    <property type="molecule type" value="Genomic_DNA"/>
</dbReference>
<comment type="similarity">
    <text evidence="4 5">Belongs to the RNA methyltransferase RlmH family.</text>
</comment>
<dbReference type="Proteomes" id="UP000245168">
    <property type="component" value="Unassembled WGS sequence"/>
</dbReference>
<dbReference type="Gene3D" id="3.40.1280.10">
    <property type="match status" value="1"/>
</dbReference>
<evidence type="ECO:0000256" key="2">
    <source>
        <dbReference type="ARBA" id="ARBA00022679"/>
    </source>
</evidence>
<comment type="caution">
    <text evidence="5">Lacks conserved residue(s) required for the propagation of feature annotation.</text>
</comment>
<dbReference type="OrthoDB" id="9806643at2"/>
<proteinExistence type="inferred from homology"/>
<dbReference type="SUPFAM" id="SSF75217">
    <property type="entry name" value="alpha/beta knot"/>
    <property type="match status" value="1"/>
</dbReference>
<keyword evidence="2 5" id="KW-0808">Transferase</keyword>
<reference evidence="7" key="1">
    <citation type="submission" date="2018-05" db="EMBL/GenBank/DDBJ databases">
        <authorList>
            <person name="Liu B.-T."/>
        </authorList>
    </citation>
    <scope>NUCLEOTIDE SEQUENCE [LARGE SCALE GENOMIC DNA]</scope>
    <source>
        <strain evidence="7">WD6-1</strain>
    </source>
</reference>
<dbReference type="CDD" id="cd18081">
    <property type="entry name" value="RlmH-like"/>
    <property type="match status" value="1"/>
</dbReference>
<dbReference type="InterPro" id="IPR003742">
    <property type="entry name" value="RlmH-like"/>
</dbReference>
<keyword evidence="5" id="KW-0963">Cytoplasm</keyword>
<keyword evidence="5" id="KW-0698">rRNA processing</keyword>
<dbReference type="HAMAP" id="MF_00658">
    <property type="entry name" value="23SrRNA_methyltr_H"/>
    <property type="match status" value="1"/>
</dbReference>
<evidence type="ECO:0000313" key="7">
    <source>
        <dbReference type="Proteomes" id="UP000245168"/>
    </source>
</evidence>
<evidence type="ECO:0000256" key="1">
    <source>
        <dbReference type="ARBA" id="ARBA00022603"/>
    </source>
</evidence>
<dbReference type="EC" id="2.1.1.177" evidence="5"/>
<evidence type="ECO:0000256" key="4">
    <source>
        <dbReference type="ARBA" id="ARBA00038303"/>
    </source>
</evidence>
<dbReference type="AlphaFoldDB" id="A0A2U2BWY3"/>
<accession>A0A2U2BWY3</accession>
<organism evidence="6 7">
    <name type="scientific">Marinicauda salina</name>
    <dbReference type="NCBI Taxonomy" id="2135793"/>
    <lineage>
        <taxon>Bacteria</taxon>
        <taxon>Pseudomonadati</taxon>
        <taxon>Pseudomonadota</taxon>
        <taxon>Alphaproteobacteria</taxon>
        <taxon>Maricaulales</taxon>
        <taxon>Maricaulaceae</taxon>
        <taxon>Marinicauda</taxon>
    </lineage>
</organism>
<dbReference type="RefSeq" id="WP_109251806.1">
    <property type="nucleotide sequence ID" value="NZ_QEXV01000001.1"/>
</dbReference>
<feature type="binding site" evidence="5">
    <location>
        <position position="104"/>
    </location>
    <ligand>
        <name>S-adenosyl-L-methionine</name>
        <dbReference type="ChEBI" id="CHEBI:59789"/>
    </ligand>
</feature>
<dbReference type="PANTHER" id="PTHR33603:SF1">
    <property type="entry name" value="RIBOSOMAL RNA LARGE SUBUNIT METHYLTRANSFERASE H"/>
    <property type="match status" value="1"/>
</dbReference>
<dbReference type="Pfam" id="PF02590">
    <property type="entry name" value="SPOUT_MTase"/>
    <property type="match status" value="1"/>
</dbReference>
<comment type="caution">
    <text evidence="6">The sequence shown here is derived from an EMBL/GenBank/DDBJ whole genome shotgun (WGS) entry which is preliminary data.</text>
</comment>
<dbReference type="PIRSF" id="PIRSF004505">
    <property type="entry name" value="MT_bac"/>
    <property type="match status" value="1"/>
</dbReference>
<name>A0A2U2BWY3_9PROT</name>
<sequence>MRVEIRAIGRLKSGPERTLVDDYLKRAEGLGRGVGLGPFVEREIDPRNLADRAAETEALIADLPALATVVALDERGEALTSRAFSGRLQETRDDGVRDMVFLIGGADGFDAARLPAGTRRIAFGPATWPHKLVRVMLAEQLYRAVALAAGSPYHRD</sequence>
<comment type="subcellular location">
    <subcellularLocation>
        <location evidence="5">Cytoplasm</location>
    </subcellularLocation>
</comment>
<comment type="subunit">
    <text evidence="5">Homodimer.</text>
</comment>
<comment type="catalytic activity">
    <reaction evidence="5">
        <text>pseudouridine(1915) in 23S rRNA + S-adenosyl-L-methionine = N(3)-methylpseudouridine(1915) in 23S rRNA + S-adenosyl-L-homocysteine + H(+)</text>
        <dbReference type="Rhea" id="RHEA:42752"/>
        <dbReference type="Rhea" id="RHEA-COMP:10221"/>
        <dbReference type="Rhea" id="RHEA-COMP:10222"/>
        <dbReference type="ChEBI" id="CHEBI:15378"/>
        <dbReference type="ChEBI" id="CHEBI:57856"/>
        <dbReference type="ChEBI" id="CHEBI:59789"/>
        <dbReference type="ChEBI" id="CHEBI:65314"/>
        <dbReference type="ChEBI" id="CHEBI:74486"/>
        <dbReference type="EC" id="2.1.1.177"/>
    </reaction>
</comment>
<dbReference type="InterPro" id="IPR029028">
    <property type="entry name" value="Alpha/beta_knot_MTases"/>
</dbReference>
<protein>
    <recommendedName>
        <fullName evidence="5">Ribosomal RNA large subunit methyltransferase H</fullName>
        <ecNumber evidence="5">2.1.1.177</ecNumber>
    </recommendedName>
    <alternativeName>
        <fullName evidence="5">23S rRNA (pseudouridine1915-N3)-methyltransferase</fullName>
    </alternativeName>
    <alternativeName>
        <fullName evidence="5">23S rRNA m3Psi1915 methyltransferase</fullName>
    </alternativeName>
    <alternativeName>
        <fullName evidence="5">rRNA (pseudouridine-N3-)-methyltransferase RlmH</fullName>
    </alternativeName>
</protein>
<dbReference type="InterPro" id="IPR029026">
    <property type="entry name" value="tRNA_m1G_MTases_N"/>
</dbReference>
<evidence type="ECO:0000256" key="3">
    <source>
        <dbReference type="ARBA" id="ARBA00022691"/>
    </source>
</evidence>